<reference evidence="2 3" key="1">
    <citation type="submission" date="2020-11" db="EMBL/GenBank/DDBJ databases">
        <authorList>
            <person name="Wallbank WR R."/>
            <person name="Pardo Diaz C."/>
            <person name="Kozak K."/>
            <person name="Martin S."/>
            <person name="Jiggins C."/>
            <person name="Moest M."/>
            <person name="Warren A I."/>
            <person name="Generalovic N T."/>
            <person name="Byers J.R.P. K."/>
            <person name="Montejo-Kovacevich G."/>
            <person name="Yen C E."/>
        </authorList>
    </citation>
    <scope>NUCLEOTIDE SEQUENCE [LARGE SCALE GENOMIC DNA]</scope>
</reference>
<dbReference type="InParanoid" id="A0A7R8V7M1"/>
<dbReference type="Proteomes" id="UP000594454">
    <property type="component" value="Chromosome 6"/>
</dbReference>
<evidence type="ECO:0000256" key="1">
    <source>
        <dbReference type="SAM" id="MobiDB-lite"/>
    </source>
</evidence>
<dbReference type="AlphaFoldDB" id="A0A7R8V7M1"/>
<evidence type="ECO:0000313" key="2">
    <source>
        <dbReference type="EMBL" id="CAD7093600.1"/>
    </source>
</evidence>
<feature type="region of interest" description="Disordered" evidence="1">
    <location>
        <begin position="1"/>
        <end position="20"/>
    </location>
</feature>
<gene>
    <name evidence="2" type="ORF">HERILL_LOCUS15874</name>
</gene>
<evidence type="ECO:0000313" key="3">
    <source>
        <dbReference type="Proteomes" id="UP000594454"/>
    </source>
</evidence>
<proteinExistence type="predicted"/>
<name>A0A7R8V7M1_HERIL</name>
<keyword evidence="3" id="KW-1185">Reference proteome</keyword>
<sequence length="105" mass="11993">MGVTAAPSADIIENGKESVKSEHRNLNAILPRNRAIDEHSECKWHSIRPQTKSTLKYMKIAWDFGEKVGEKMVTKKDVAILRNCNDMENKSWPNNPFRGNNVRQA</sequence>
<dbReference type="EMBL" id="LR899014">
    <property type="protein sequence ID" value="CAD7093600.1"/>
    <property type="molecule type" value="Genomic_DNA"/>
</dbReference>
<protein>
    <submittedName>
        <fullName evidence="2">Uncharacterized protein</fullName>
    </submittedName>
</protein>
<accession>A0A7R8V7M1</accession>
<organism evidence="2 3">
    <name type="scientific">Hermetia illucens</name>
    <name type="common">Black soldier fly</name>
    <dbReference type="NCBI Taxonomy" id="343691"/>
    <lineage>
        <taxon>Eukaryota</taxon>
        <taxon>Metazoa</taxon>
        <taxon>Ecdysozoa</taxon>
        <taxon>Arthropoda</taxon>
        <taxon>Hexapoda</taxon>
        <taxon>Insecta</taxon>
        <taxon>Pterygota</taxon>
        <taxon>Neoptera</taxon>
        <taxon>Endopterygota</taxon>
        <taxon>Diptera</taxon>
        <taxon>Brachycera</taxon>
        <taxon>Stratiomyomorpha</taxon>
        <taxon>Stratiomyidae</taxon>
        <taxon>Hermetiinae</taxon>
        <taxon>Hermetia</taxon>
    </lineage>
</organism>